<dbReference type="GO" id="GO:0008270">
    <property type="term" value="F:zinc ion binding"/>
    <property type="evidence" value="ECO:0007669"/>
    <property type="project" value="UniProtKB-KW"/>
</dbReference>
<reference evidence="7 8" key="1">
    <citation type="journal article" date="2010" name="Proc. Natl. Acad. Sci. U.S.A.">
        <title>Insights into evolution of multicellular fungi from the assembled chromosomes of the mushroom Coprinopsis cinerea (Coprinus cinereus).</title>
        <authorList>
            <person name="Stajich J.E."/>
            <person name="Wilke S.K."/>
            <person name="Ahren D."/>
            <person name="Au C.H."/>
            <person name="Birren B.W."/>
            <person name="Borodovsky M."/>
            <person name="Burns C."/>
            <person name="Canback B."/>
            <person name="Casselton L.A."/>
            <person name="Cheng C.K."/>
            <person name="Deng J."/>
            <person name="Dietrich F.S."/>
            <person name="Fargo D.C."/>
            <person name="Farman M.L."/>
            <person name="Gathman A.C."/>
            <person name="Goldberg J."/>
            <person name="Guigo R."/>
            <person name="Hoegger P.J."/>
            <person name="Hooker J.B."/>
            <person name="Huggins A."/>
            <person name="James T.Y."/>
            <person name="Kamada T."/>
            <person name="Kilaru S."/>
            <person name="Kodira C."/>
            <person name="Kues U."/>
            <person name="Kupfer D."/>
            <person name="Kwan H.S."/>
            <person name="Lomsadze A."/>
            <person name="Li W."/>
            <person name="Lilly W.W."/>
            <person name="Ma L.J."/>
            <person name="Mackey A.J."/>
            <person name="Manning G."/>
            <person name="Martin F."/>
            <person name="Muraguchi H."/>
            <person name="Natvig D.O."/>
            <person name="Palmerini H."/>
            <person name="Ramesh M.A."/>
            <person name="Rehmeyer C.J."/>
            <person name="Roe B.A."/>
            <person name="Shenoy N."/>
            <person name="Stanke M."/>
            <person name="Ter-Hovhannisyan V."/>
            <person name="Tunlid A."/>
            <person name="Velagapudi R."/>
            <person name="Vision T.J."/>
            <person name="Zeng Q."/>
            <person name="Zolan M.E."/>
            <person name="Pukkila P.J."/>
        </authorList>
    </citation>
    <scope>NUCLEOTIDE SEQUENCE [LARGE SCALE GENOMIC DNA]</scope>
    <source>
        <strain evidence="8">Okayama-7 / 130 / ATCC MYA-4618 / FGSC 9003</strain>
    </source>
</reference>
<dbReference type="InterPro" id="IPR027370">
    <property type="entry name" value="Znf-RING_euk"/>
</dbReference>
<evidence type="ECO:0000256" key="3">
    <source>
        <dbReference type="ARBA" id="ARBA00022833"/>
    </source>
</evidence>
<dbReference type="HOGENOM" id="CLU_1069631_0_0_1"/>
<dbReference type="InterPro" id="IPR013010">
    <property type="entry name" value="Znf_SIAH"/>
</dbReference>
<evidence type="ECO:0000256" key="1">
    <source>
        <dbReference type="ARBA" id="ARBA00022723"/>
    </source>
</evidence>
<dbReference type="GeneID" id="6007106"/>
<dbReference type="Gene3D" id="3.30.40.10">
    <property type="entry name" value="Zinc/RING finger domain, C3HC4 (zinc finger)"/>
    <property type="match status" value="2"/>
</dbReference>
<dbReference type="KEGG" id="cci:CC1G_03190"/>
<dbReference type="RefSeq" id="XP_001830653.2">
    <property type="nucleotide sequence ID" value="XM_001830601.2"/>
</dbReference>
<protein>
    <recommendedName>
        <fullName evidence="9">RING-type domain-containing protein</fullName>
    </recommendedName>
</protein>
<evidence type="ECO:0008006" key="9">
    <source>
        <dbReference type="Google" id="ProtNLM"/>
    </source>
</evidence>
<dbReference type="InterPro" id="IPR013083">
    <property type="entry name" value="Znf_RING/FYVE/PHD"/>
</dbReference>
<organism evidence="7 8">
    <name type="scientific">Coprinopsis cinerea (strain Okayama-7 / 130 / ATCC MYA-4618 / FGSC 9003)</name>
    <name type="common">Inky cap fungus</name>
    <name type="synonym">Hormographiella aspergillata</name>
    <dbReference type="NCBI Taxonomy" id="240176"/>
    <lineage>
        <taxon>Eukaryota</taxon>
        <taxon>Fungi</taxon>
        <taxon>Dikarya</taxon>
        <taxon>Basidiomycota</taxon>
        <taxon>Agaricomycotina</taxon>
        <taxon>Agaricomycetes</taxon>
        <taxon>Agaricomycetidae</taxon>
        <taxon>Agaricales</taxon>
        <taxon>Agaricineae</taxon>
        <taxon>Psathyrellaceae</taxon>
        <taxon>Coprinopsis</taxon>
    </lineage>
</organism>
<dbReference type="PANTHER" id="PTHR10131:SF94">
    <property type="entry name" value="TNF RECEPTOR-ASSOCIATED FACTOR 4"/>
    <property type="match status" value="1"/>
</dbReference>
<feature type="zinc finger region" description="TRAF-type" evidence="4">
    <location>
        <begin position="145"/>
        <end position="188"/>
    </location>
</feature>
<dbReference type="STRING" id="240176.A8N747"/>
<evidence type="ECO:0000313" key="7">
    <source>
        <dbReference type="EMBL" id="EAU91022.2"/>
    </source>
</evidence>
<dbReference type="SUPFAM" id="SSF49599">
    <property type="entry name" value="TRAF domain-like"/>
    <property type="match status" value="1"/>
</dbReference>
<dbReference type="PROSITE" id="PS51081">
    <property type="entry name" value="ZF_SIAH"/>
    <property type="match status" value="1"/>
</dbReference>
<dbReference type="OrthoDB" id="2929484at2759"/>
<keyword evidence="3 4" id="KW-0862">Zinc</keyword>
<dbReference type="Proteomes" id="UP000001861">
    <property type="component" value="Unassembled WGS sequence"/>
</dbReference>
<dbReference type="Pfam" id="PF02176">
    <property type="entry name" value="zf-TRAF"/>
    <property type="match status" value="1"/>
</dbReference>
<keyword evidence="8" id="KW-1185">Reference proteome</keyword>
<evidence type="ECO:0000256" key="4">
    <source>
        <dbReference type="PROSITE-ProRule" id="PRU00207"/>
    </source>
</evidence>
<evidence type="ECO:0000259" key="5">
    <source>
        <dbReference type="PROSITE" id="PS50145"/>
    </source>
</evidence>
<keyword evidence="1 4" id="KW-0479">Metal-binding</keyword>
<dbReference type="VEuPathDB" id="FungiDB:CC1G_03190"/>
<dbReference type="PROSITE" id="PS00518">
    <property type="entry name" value="ZF_RING_1"/>
    <property type="match status" value="1"/>
</dbReference>
<accession>A8N747</accession>
<dbReference type="Pfam" id="PF13445">
    <property type="entry name" value="zf-RING_UBOX"/>
    <property type="match status" value="1"/>
</dbReference>
<proteinExistence type="predicted"/>
<evidence type="ECO:0000256" key="2">
    <source>
        <dbReference type="ARBA" id="ARBA00022771"/>
    </source>
</evidence>
<dbReference type="SUPFAM" id="SSF57850">
    <property type="entry name" value="RING/U-box"/>
    <property type="match status" value="1"/>
</dbReference>
<feature type="domain" description="TRAF-type" evidence="5">
    <location>
        <begin position="145"/>
        <end position="188"/>
    </location>
</feature>
<dbReference type="eggNOG" id="KOG0297">
    <property type="taxonomic scope" value="Eukaryota"/>
</dbReference>
<evidence type="ECO:0000313" key="8">
    <source>
        <dbReference type="Proteomes" id="UP000001861"/>
    </source>
</evidence>
<dbReference type="PANTHER" id="PTHR10131">
    <property type="entry name" value="TNF RECEPTOR ASSOCIATED FACTOR"/>
    <property type="match status" value="1"/>
</dbReference>
<evidence type="ECO:0000259" key="6">
    <source>
        <dbReference type="PROSITE" id="PS51081"/>
    </source>
</evidence>
<dbReference type="AlphaFoldDB" id="A8N747"/>
<name>A8N747_COPC7</name>
<feature type="domain" description="SIAH-type" evidence="6">
    <location>
        <begin position="142"/>
        <end position="201"/>
    </location>
</feature>
<dbReference type="InParanoid" id="A8N747"/>
<dbReference type="InterPro" id="IPR001293">
    <property type="entry name" value="Znf_TRAF"/>
</dbReference>
<dbReference type="InterPro" id="IPR017907">
    <property type="entry name" value="Znf_RING_CS"/>
</dbReference>
<dbReference type="EMBL" id="AACS02000003">
    <property type="protein sequence ID" value="EAU91022.2"/>
    <property type="molecule type" value="Genomic_DNA"/>
</dbReference>
<dbReference type="PROSITE" id="PS50145">
    <property type="entry name" value="ZF_TRAF"/>
    <property type="match status" value="1"/>
</dbReference>
<keyword evidence="2 4" id="KW-0863">Zinc-finger</keyword>
<sequence length="260" mass="28854">MKYKGGASNSGICCCTNMNRSRFFRGGAIVDDERRRRRSLPALALTALAALSDISDPRAPLILPYGEGLHVTCSSLPKRSELYRKPFLDPVTIVACFHTFCRTCLWETFLDSDYPRCPVDLRLLSTRNVSPAHPMLCSLVDGLYVECPHRPYGCRKRMARRHLSAHLQNECVHTPYTCDFPGCGATVPLVDMLDHQIAHQFQFRGDPVDFSGTGRESFIEPRDGRVDSGGSVKSASATMTPAIAASRQIYVVIDLADLQD</sequence>
<gene>
    <name evidence="7" type="ORF">CC1G_03190</name>
</gene>
<comment type="caution">
    <text evidence="7">The sequence shown here is derived from an EMBL/GenBank/DDBJ whole genome shotgun (WGS) entry which is preliminary data.</text>
</comment>